<gene>
    <name evidence="2" type="ORF">ACKI18_29500</name>
</gene>
<dbReference type="RefSeq" id="WP_006378906.1">
    <property type="nucleotide sequence ID" value="NZ_JBJVNI010000017.1"/>
</dbReference>
<evidence type="ECO:0000256" key="1">
    <source>
        <dbReference type="SAM" id="MobiDB-lite"/>
    </source>
</evidence>
<reference evidence="2 3" key="1">
    <citation type="submission" date="2024-12" db="EMBL/GenBank/DDBJ databases">
        <title>Forecasting of Potato common scab and diversities of Pathogenic streptomyces spp. in china.</title>
        <authorList>
            <person name="Handique U."/>
            <person name="Wu J."/>
        </authorList>
    </citation>
    <scope>NUCLEOTIDE SEQUENCE [LARGE SCALE GENOMIC DNA]</scope>
    <source>
        <strain evidence="2 3">ZRIMU1530</strain>
    </source>
</reference>
<sequence length="136" mass="14186">MSGRTPTASPFPVSPADSEPAADAVATPEEAIGESAESSDADEAALVTADLHSLPTGRLAAREDTAYIFADMHELLAWLRALGGHVTHQAAGDGVTLWTLHTHTEPRRDGSRTPVLVHALAMTTELVPAAITDPDA</sequence>
<feature type="region of interest" description="Disordered" evidence="1">
    <location>
        <begin position="1"/>
        <end position="43"/>
    </location>
</feature>
<organism evidence="2 3">
    <name type="scientific">Streptomyces niveiscabiei</name>
    <dbReference type="NCBI Taxonomy" id="164115"/>
    <lineage>
        <taxon>Bacteria</taxon>
        <taxon>Bacillati</taxon>
        <taxon>Actinomycetota</taxon>
        <taxon>Actinomycetes</taxon>
        <taxon>Kitasatosporales</taxon>
        <taxon>Streptomycetaceae</taxon>
        <taxon>Streptomyces</taxon>
    </lineage>
</organism>
<comment type="caution">
    <text evidence="2">The sequence shown here is derived from an EMBL/GenBank/DDBJ whole genome shotgun (WGS) entry which is preliminary data.</text>
</comment>
<dbReference type="GeneID" id="97406710"/>
<protein>
    <submittedName>
        <fullName evidence="2">Uncharacterized protein</fullName>
    </submittedName>
</protein>
<evidence type="ECO:0000313" key="2">
    <source>
        <dbReference type="EMBL" id="MFM9612825.1"/>
    </source>
</evidence>
<accession>A0ABW9I0K4</accession>
<dbReference type="Proteomes" id="UP001631957">
    <property type="component" value="Unassembled WGS sequence"/>
</dbReference>
<proteinExistence type="predicted"/>
<name>A0ABW9I0K4_9ACTN</name>
<evidence type="ECO:0000313" key="3">
    <source>
        <dbReference type="Proteomes" id="UP001631957"/>
    </source>
</evidence>
<dbReference type="EMBL" id="JBJVNI010000017">
    <property type="protein sequence ID" value="MFM9612825.1"/>
    <property type="molecule type" value="Genomic_DNA"/>
</dbReference>
<keyword evidence="3" id="KW-1185">Reference proteome</keyword>